<feature type="repeat" description="PPR" evidence="2">
    <location>
        <begin position="422"/>
        <end position="456"/>
    </location>
</feature>
<dbReference type="Pfam" id="PF13812">
    <property type="entry name" value="PPR_3"/>
    <property type="match status" value="1"/>
</dbReference>
<dbReference type="InterPro" id="IPR002885">
    <property type="entry name" value="PPR_rpt"/>
</dbReference>
<reference evidence="5 6" key="1">
    <citation type="journal article" date="2022" name="Nat. Plants">
        <title>Genomes of leafy and leafless Platanthera orchids illuminate the evolution of mycoheterotrophy.</title>
        <authorList>
            <person name="Li M.H."/>
            <person name="Liu K.W."/>
            <person name="Li Z."/>
            <person name="Lu H.C."/>
            <person name="Ye Q.L."/>
            <person name="Zhang D."/>
            <person name="Wang J.Y."/>
            <person name="Li Y.F."/>
            <person name="Zhong Z.M."/>
            <person name="Liu X."/>
            <person name="Yu X."/>
            <person name="Liu D.K."/>
            <person name="Tu X.D."/>
            <person name="Liu B."/>
            <person name="Hao Y."/>
            <person name="Liao X.Y."/>
            <person name="Jiang Y.T."/>
            <person name="Sun W.H."/>
            <person name="Chen J."/>
            <person name="Chen Y.Q."/>
            <person name="Ai Y."/>
            <person name="Zhai J.W."/>
            <person name="Wu S.S."/>
            <person name="Zhou Z."/>
            <person name="Hsiao Y.Y."/>
            <person name="Wu W.L."/>
            <person name="Chen Y.Y."/>
            <person name="Lin Y.F."/>
            <person name="Hsu J.L."/>
            <person name="Li C.Y."/>
            <person name="Wang Z.W."/>
            <person name="Zhao X."/>
            <person name="Zhong W.Y."/>
            <person name="Ma X.K."/>
            <person name="Ma L."/>
            <person name="Huang J."/>
            <person name="Chen G.Z."/>
            <person name="Huang M.Z."/>
            <person name="Huang L."/>
            <person name="Peng D.H."/>
            <person name="Luo Y.B."/>
            <person name="Zou S.Q."/>
            <person name="Chen S.P."/>
            <person name="Lan S."/>
            <person name="Tsai W.C."/>
            <person name="Van de Peer Y."/>
            <person name="Liu Z.J."/>
        </authorList>
    </citation>
    <scope>NUCLEOTIDE SEQUENCE [LARGE SCALE GENOMIC DNA]</scope>
    <source>
        <strain evidence="5">Lor287</strain>
    </source>
</reference>
<dbReference type="AlphaFoldDB" id="A0AAP0BH92"/>
<evidence type="ECO:0000256" key="2">
    <source>
        <dbReference type="PROSITE-ProRule" id="PRU00708"/>
    </source>
</evidence>
<sequence>MAFFPAAMRSLASALGRSSSVVRRLRKNPTPLCRSLHDSPLNPKPTDPLPSRFLQPIPSDHAAAPTTAEPKEDPEMNEFLSRFVWSISGKISESYPDLSRDIRDSMLLVICQKVVARLDSGSSVAGDGDPAIDLSEDLWNTIWEVSASVTDAMRRDRVRTELRKYLHCDEVKQMCRFAEEVGIRGDFLRELRFKWAREKLEEVDFYRELELMRLRIKKEEEMEKGLIATSVKPKIMELPQRKGEKIKYKIFGLDMSDPKWADVSRRLEEAEKRIVPEEAQPVVGKSKRVEDRIMGLDPKKDDLEPVFKEFEVALSAKRVDWLALLGRIKEHDEDLYFKAAEHLLDARTFDPNIRDYSKLMDAHSNAGRIQDAERILNKMLEKGIEPDVLTSVVLVHMYSKVGNHNGAKEAFDRLRREGFQPDLRAYNSLITAYVNAGIPKQGVALIREMEEQDVKPTRDMYVQVLRAFSKSGEVDGAQKIVHAMQFAGVQPDLESYRLLIEAYSLAGEPEQARGHFDSMTRSGLGPDDSCVAGVVRGYAKKNLLDKALELLLKLEKEGFVPGIATNSVLVDWMGKLQLVEEVELLLRRMKEGGELPLEVHVSLCDMYSRARDEQKARLSLKILEERKSLLDGNQFERIVDGLLLGGLLSDSQRMLDAMQAQGFTPSESLRVRIAAAQSIPRRDQGAKIVAKKGGW</sequence>
<gene>
    <name evidence="5" type="ORF">KSP39_PZI010829</name>
</gene>
<dbReference type="EMBL" id="JBBWWQ010000009">
    <property type="protein sequence ID" value="KAK8938902.1"/>
    <property type="molecule type" value="Genomic_DNA"/>
</dbReference>
<feature type="repeat" description="PPR" evidence="2">
    <location>
        <begin position="387"/>
        <end position="421"/>
    </location>
</feature>
<proteinExistence type="predicted"/>
<comment type="caution">
    <text evidence="5">The sequence shown here is derived from an EMBL/GenBank/DDBJ whole genome shotgun (WGS) entry which is preliminary data.</text>
</comment>
<name>A0AAP0BH92_9ASPA</name>
<evidence type="ECO:0000313" key="5">
    <source>
        <dbReference type="EMBL" id="KAK8938902.1"/>
    </source>
</evidence>
<dbReference type="PROSITE" id="PS51375">
    <property type="entry name" value="PPR"/>
    <property type="match status" value="6"/>
</dbReference>
<feature type="repeat" description="PPR" evidence="2">
    <location>
        <begin position="527"/>
        <end position="561"/>
    </location>
</feature>
<keyword evidence="6" id="KW-1185">Reference proteome</keyword>
<dbReference type="NCBIfam" id="TIGR00756">
    <property type="entry name" value="PPR"/>
    <property type="match status" value="4"/>
</dbReference>
<dbReference type="PANTHER" id="PTHR46862">
    <property type="entry name" value="OS07G0661900 PROTEIN"/>
    <property type="match status" value="1"/>
</dbReference>
<feature type="repeat" description="PPR" evidence="2">
    <location>
        <begin position="492"/>
        <end position="526"/>
    </location>
</feature>
<feature type="domain" description="PROP1-like PPR" evidence="4">
    <location>
        <begin position="441"/>
        <end position="573"/>
    </location>
</feature>
<feature type="repeat" description="PPR" evidence="2">
    <location>
        <begin position="457"/>
        <end position="491"/>
    </location>
</feature>
<evidence type="ECO:0000259" key="4">
    <source>
        <dbReference type="Pfam" id="PF17177"/>
    </source>
</evidence>
<organism evidence="5 6">
    <name type="scientific">Platanthera zijinensis</name>
    <dbReference type="NCBI Taxonomy" id="2320716"/>
    <lineage>
        <taxon>Eukaryota</taxon>
        <taxon>Viridiplantae</taxon>
        <taxon>Streptophyta</taxon>
        <taxon>Embryophyta</taxon>
        <taxon>Tracheophyta</taxon>
        <taxon>Spermatophyta</taxon>
        <taxon>Magnoliopsida</taxon>
        <taxon>Liliopsida</taxon>
        <taxon>Asparagales</taxon>
        <taxon>Orchidaceae</taxon>
        <taxon>Orchidoideae</taxon>
        <taxon>Orchideae</taxon>
        <taxon>Orchidinae</taxon>
        <taxon>Platanthera</taxon>
    </lineage>
</organism>
<feature type="region of interest" description="Disordered" evidence="3">
    <location>
        <begin position="31"/>
        <end position="73"/>
    </location>
</feature>
<evidence type="ECO:0000256" key="3">
    <source>
        <dbReference type="SAM" id="MobiDB-lite"/>
    </source>
</evidence>
<dbReference type="InterPro" id="IPR011990">
    <property type="entry name" value="TPR-like_helical_dom_sf"/>
</dbReference>
<accession>A0AAP0BH92</accession>
<dbReference type="InterPro" id="IPR033443">
    <property type="entry name" value="PROP1-like_PPR_dom"/>
</dbReference>
<dbReference type="PANTHER" id="PTHR46862:SF2">
    <property type="entry name" value="OS02G0611400 PROTEIN"/>
    <property type="match status" value="1"/>
</dbReference>
<dbReference type="Pfam" id="PF17177">
    <property type="entry name" value="PPR_long"/>
    <property type="match status" value="1"/>
</dbReference>
<dbReference type="Proteomes" id="UP001418222">
    <property type="component" value="Unassembled WGS sequence"/>
</dbReference>
<feature type="repeat" description="PPR" evidence="2">
    <location>
        <begin position="352"/>
        <end position="386"/>
    </location>
</feature>
<evidence type="ECO:0000256" key="1">
    <source>
        <dbReference type="ARBA" id="ARBA00022737"/>
    </source>
</evidence>
<dbReference type="Gene3D" id="1.25.40.10">
    <property type="entry name" value="Tetratricopeptide repeat domain"/>
    <property type="match status" value="2"/>
</dbReference>
<protein>
    <recommendedName>
        <fullName evidence="4">PROP1-like PPR domain-containing protein</fullName>
    </recommendedName>
</protein>
<keyword evidence="1" id="KW-0677">Repeat</keyword>
<evidence type="ECO:0000313" key="6">
    <source>
        <dbReference type="Proteomes" id="UP001418222"/>
    </source>
</evidence>